<evidence type="ECO:0000313" key="2">
    <source>
        <dbReference type="EMBL" id="PWD81872.1"/>
    </source>
</evidence>
<dbReference type="SUPFAM" id="SSF56322">
    <property type="entry name" value="ADC synthase"/>
    <property type="match status" value="1"/>
</dbReference>
<evidence type="ECO:0000259" key="1">
    <source>
        <dbReference type="Pfam" id="PF00425"/>
    </source>
</evidence>
<name>A0A2U2AGU5_9GAMM</name>
<dbReference type="PANTHER" id="PTHR11236">
    <property type="entry name" value="AMINOBENZOATE/ANTHRANILATE SYNTHASE"/>
    <property type="match status" value="1"/>
</dbReference>
<feature type="domain" description="Chorismate-utilising enzyme C-terminal" evidence="1">
    <location>
        <begin position="103"/>
        <end position="364"/>
    </location>
</feature>
<dbReference type="InterPro" id="IPR019999">
    <property type="entry name" value="Anth_synth_I-like"/>
</dbReference>
<dbReference type="NCBIfam" id="NF005486">
    <property type="entry name" value="PRK07093.1"/>
    <property type="match status" value="1"/>
</dbReference>
<dbReference type="AlphaFoldDB" id="A0A2U2AGU5"/>
<dbReference type="InterPro" id="IPR015890">
    <property type="entry name" value="Chorismate_C"/>
</dbReference>
<dbReference type="GO" id="GO:0000162">
    <property type="term" value="P:L-tryptophan biosynthetic process"/>
    <property type="evidence" value="ECO:0007669"/>
    <property type="project" value="TreeGrafter"/>
</dbReference>
<comment type="caution">
    <text evidence="2">The sequence shown here is derived from an EMBL/GenBank/DDBJ whole genome shotgun (WGS) entry which is preliminary data.</text>
</comment>
<dbReference type="Pfam" id="PF00425">
    <property type="entry name" value="Chorismate_bind"/>
    <property type="match status" value="1"/>
</dbReference>
<dbReference type="GO" id="GO:0046820">
    <property type="term" value="F:4-amino-4-deoxychorismate synthase activity"/>
    <property type="evidence" value="ECO:0007669"/>
    <property type="project" value="TreeGrafter"/>
</dbReference>
<dbReference type="EMBL" id="QEWQ01000001">
    <property type="protein sequence ID" value="PWD81872.1"/>
    <property type="molecule type" value="Genomic_DNA"/>
</dbReference>
<organism evidence="2 3">
    <name type="scientific">Ignatzschineria ureiclastica</name>
    <dbReference type="NCBI Taxonomy" id="472582"/>
    <lineage>
        <taxon>Bacteria</taxon>
        <taxon>Pseudomonadati</taxon>
        <taxon>Pseudomonadota</taxon>
        <taxon>Gammaproteobacteria</taxon>
        <taxon>Cardiobacteriales</taxon>
        <taxon>Ignatzschineriaceae</taxon>
        <taxon>Ignatzschineria</taxon>
    </lineage>
</organism>
<accession>A0A2U2AGU5</accession>
<sequence length="370" mass="41343">MFYPNSSFGYCSIQKDFIVPITLYSSQDAIQKINQLSQAGTPFLFIINYNCTQSAVIPLSEINPQEIAYDFPHHSNLPEFEAKHQSLLATLQTPIWHVTPVTKADYLKAFTPLMSALQQGSIQLANLTFPAQIRCNLTFPEIFHRTNAKYRLYFKDHCLSFSPETFITIDEDGTIKTNPMKGTINAQLPNAEKQIMENPKEIDEHQIVAKEGLADIALVADNATITRYRYIDRISRGNGEILQTSTEIQGQLPSDYREKLGDILFRLLPAGSITGAPRAKATALLSEIEAYDRGFYTGIAGIFDGKTLDSTVLIRYLEPQSQAMTTTPEAQQSNNALFHYTFKSGGGITALSDATSEYDELIEKIYLPIS</sequence>
<evidence type="ECO:0000313" key="3">
    <source>
        <dbReference type="Proteomes" id="UP000245020"/>
    </source>
</evidence>
<keyword evidence="3" id="KW-1185">Reference proteome</keyword>
<dbReference type="InterPro" id="IPR005801">
    <property type="entry name" value="ADC_synthase"/>
</dbReference>
<proteinExistence type="predicted"/>
<dbReference type="Gene3D" id="3.60.120.10">
    <property type="entry name" value="Anthranilate synthase"/>
    <property type="match status" value="1"/>
</dbReference>
<gene>
    <name evidence="2" type="ORF">DC083_01425</name>
</gene>
<reference evidence="3" key="1">
    <citation type="submission" date="2018-05" db="EMBL/GenBank/DDBJ databases">
        <title>Ignatzschineria dubaiensis sp. nov., isolated from necrotic foot tissues of dromedaries (Camelus dromedarius) and associated maggots in Dubai, United Arab Emirates.</title>
        <authorList>
            <person name="Tsang C.C."/>
            <person name="Tang J.Y.M."/>
            <person name="Fong J.Y.H."/>
            <person name="Kinne J."/>
            <person name="Lee H.H."/>
            <person name="Joseph M."/>
            <person name="Jose S."/>
            <person name="Schuster R.K."/>
            <person name="Tang Y."/>
            <person name="Sivakumar S."/>
            <person name="Chen J.H.K."/>
            <person name="Teng J.L.L."/>
            <person name="Lau S.K.P."/>
            <person name="Wernery U."/>
            <person name="Woo P.C.Y."/>
        </authorList>
    </citation>
    <scope>NUCLEOTIDE SEQUENCE [LARGE SCALE GENOMIC DNA]</scope>
    <source>
        <strain evidence="3">KCTC 22644</strain>
    </source>
</reference>
<protein>
    <submittedName>
        <fullName evidence="2">Aminodeoxychorismate synthase component I</fullName>
    </submittedName>
</protein>
<dbReference type="Proteomes" id="UP000245020">
    <property type="component" value="Unassembled WGS sequence"/>
</dbReference>
<dbReference type="PANTHER" id="PTHR11236:SF50">
    <property type="entry name" value="AMINODEOXYCHORISMATE SYNTHASE COMPONENT 1"/>
    <property type="match status" value="1"/>
</dbReference>